<dbReference type="GO" id="GO:0005739">
    <property type="term" value="C:mitochondrion"/>
    <property type="evidence" value="ECO:0007669"/>
    <property type="project" value="UniProtKB-SubCell"/>
</dbReference>
<evidence type="ECO:0000256" key="7">
    <source>
        <dbReference type="ARBA" id="ARBA00022840"/>
    </source>
</evidence>
<dbReference type="CDD" id="cd00673">
    <property type="entry name" value="AlaRS_core"/>
    <property type="match status" value="1"/>
</dbReference>
<dbReference type="Pfam" id="PF01411">
    <property type="entry name" value="tRNA-synt_2c"/>
    <property type="match status" value="1"/>
</dbReference>
<evidence type="ECO:0000256" key="6">
    <source>
        <dbReference type="ARBA" id="ARBA00022833"/>
    </source>
</evidence>
<accession>A0AAD6ZRH1</accession>
<dbReference type="GO" id="GO:0004813">
    <property type="term" value="F:alanine-tRNA ligase activity"/>
    <property type="evidence" value="ECO:0007669"/>
    <property type="project" value="UniProtKB-UniRule"/>
</dbReference>
<dbReference type="GO" id="GO:0008270">
    <property type="term" value="F:zinc ion binding"/>
    <property type="evidence" value="ECO:0007669"/>
    <property type="project" value="UniProtKB-UniRule"/>
</dbReference>
<dbReference type="InterPro" id="IPR023033">
    <property type="entry name" value="Ala_tRNA_ligase_euk/bac"/>
</dbReference>
<dbReference type="PRINTS" id="PR00980">
    <property type="entry name" value="TRNASYNTHALA"/>
</dbReference>
<dbReference type="FunFam" id="3.30.930.10:FF:000011">
    <property type="entry name" value="Alanine--tRNA ligase, cytoplasmic"/>
    <property type="match status" value="1"/>
</dbReference>
<dbReference type="Proteomes" id="UP001218218">
    <property type="component" value="Unassembled WGS sequence"/>
</dbReference>
<keyword evidence="12" id="KW-0963">Cytoplasm</keyword>
<dbReference type="InterPro" id="IPR018163">
    <property type="entry name" value="Thr/Ala-tRNA-synth_IIc_edit"/>
</dbReference>
<dbReference type="GO" id="GO:0000049">
    <property type="term" value="F:tRNA binding"/>
    <property type="evidence" value="ECO:0007669"/>
    <property type="project" value="UniProtKB-KW"/>
</dbReference>
<dbReference type="InterPro" id="IPR059090">
    <property type="entry name" value="ALA1_helical"/>
</dbReference>
<feature type="binding site" evidence="12">
    <location>
        <position position="600"/>
    </location>
    <ligand>
        <name>Zn(2+)</name>
        <dbReference type="ChEBI" id="CHEBI:29105"/>
    </ligand>
</feature>
<dbReference type="EMBL" id="JARIHO010000032">
    <property type="protein sequence ID" value="KAJ7334696.1"/>
    <property type="molecule type" value="Genomic_DNA"/>
</dbReference>
<comment type="caution">
    <text evidence="14">The sequence shown here is derived from an EMBL/GenBank/DDBJ whole genome shotgun (WGS) entry which is preliminary data.</text>
</comment>
<dbReference type="Gene3D" id="3.30.930.10">
    <property type="entry name" value="Bira Bifunctional Protein, Domain 2"/>
    <property type="match status" value="1"/>
</dbReference>
<dbReference type="InterPro" id="IPR018164">
    <property type="entry name" value="Ala-tRNA-synth_IIc_N"/>
</dbReference>
<dbReference type="GO" id="GO:0002161">
    <property type="term" value="F:aminoacyl-tRNA deacylase activity"/>
    <property type="evidence" value="ECO:0007669"/>
    <property type="project" value="TreeGrafter"/>
</dbReference>
<comment type="function">
    <text evidence="12">Catalyzes the attachment of alanine to tRNA(Ala) in a two-step reaction: alanine is first activated by ATP to form Ala-AMP and then transferred to the acceptor end of tRNA(Ala). Also edits incorrectly charged tRNA(Ala) via its editing domain.</text>
</comment>
<dbReference type="SUPFAM" id="SSF50447">
    <property type="entry name" value="Translation proteins"/>
    <property type="match status" value="1"/>
</dbReference>
<comment type="catalytic activity">
    <reaction evidence="11 12">
        <text>tRNA(Ala) + L-alanine + ATP = L-alanyl-tRNA(Ala) + AMP + diphosphate</text>
        <dbReference type="Rhea" id="RHEA:12540"/>
        <dbReference type="Rhea" id="RHEA-COMP:9657"/>
        <dbReference type="Rhea" id="RHEA-COMP:9923"/>
        <dbReference type="ChEBI" id="CHEBI:30616"/>
        <dbReference type="ChEBI" id="CHEBI:33019"/>
        <dbReference type="ChEBI" id="CHEBI:57972"/>
        <dbReference type="ChEBI" id="CHEBI:78442"/>
        <dbReference type="ChEBI" id="CHEBI:78497"/>
        <dbReference type="ChEBI" id="CHEBI:456215"/>
        <dbReference type="EC" id="6.1.1.7"/>
    </reaction>
</comment>
<dbReference type="InterPro" id="IPR018165">
    <property type="entry name" value="Ala-tRNA-synth_IIc_core"/>
</dbReference>
<evidence type="ECO:0000313" key="14">
    <source>
        <dbReference type="EMBL" id="KAJ7334696.1"/>
    </source>
</evidence>
<dbReference type="SMART" id="SM00863">
    <property type="entry name" value="tRNA_SAD"/>
    <property type="match status" value="1"/>
</dbReference>
<dbReference type="InterPro" id="IPR050058">
    <property type="entry name" value="Ala-tRNA_ligase"/>
</dbReference>
<evidence type="ECO:0000259" key="13">
    <source>
        <dbReference type="PROSITE" id="PS50860"/>
    </source>
</evidence>
<keyword evidence="10 12" id="KW-0030">Aminoacyl-tRNA synthetase</keyword>
<evidence type="ECO:0000256" key="9">
    <source>
        <dbReference type="ARBA" id="ARBA00022917"/>
    </source>
</evidence>
<dbReference type="PANTHER" id="PTHR11777:SF9">
    <property type="entry name" value="ALANINE--TRNA LIGASE, CYTOPLASMIC"/>
    <property type="match status" value="1"/>
</dbReference>
<dbReference type="Gene3D" id="2.40.30.130">
    <property type="match status" value="1"/>
</dbReference>
<dbReference type="EC" id="6.1.1.7" evidence="12"/>
<gene>
    <name evidence="12" type="primary">ALA1</name>
    <name evidence="14" type="ORF">DFH08DRAFT_291297</name>
</gene>
<dbReference type="InterPro" id="IPR009000">
    <property type="entry name" value="Transl_B-barrel_sf"/>
</dbReference>
<comment type="similarity">
    <text evidence="1">Belongs to the class-II aminoacyl-tRNA synthetase family. Alax-L subfamily.</text>
</comment>
<evidence type="ECO:0000256" key="3">
    <source>
        <dbReference type="ARBA" id="ARBA00022598"/>
    </source>
</evidence>
<protein>
    <recommendedName>
        <fullName evidence="12">Alanine--tRNA ligase</fullName>
        <ecNumber evidence="12">6.1.1.7</ecNumber>
    </recommendedName>
    <alternativeName>
        <fullName evidence="12">Alanyl-tRNA synthetase</fullName>
        <shortName evidence="12">AlaRS</shortName>
    </alternativeName>
</protein>
<feature type="domain" description="Alanyl-transfer RNA synthetases family profile" evidence="13">
    <location>
        <begin position="7"/>
        <end position="762"/>
    </location>
</feature>
<dbReference type="Gene3D" id="3.30.980.10">
    <property type="entry name" value="Threonyl-trna Synthetase, Chain A, domain 2"/>
    <property type="match status" value="1"/>
</dbReference>
<keyword evidence="8 12" id="KW-0694">RNA-binding</keyword>
<feature type="binding site" evidence="12">
    <location>
        <position position="719"/>
    </location>
    <ligand>
        <name>Zn(2+)</name>
        <dbReference type="ChEBI" id="CHEBI:29105"/>
    </ligand>
</feature>
<feature type="binding site" evidence="12">
    <location>
        <position position="604"/>
    </location>
    <ligand>
        <name>Zn(2+)</name>
        <dbReference type="ChEBI" id="CHEBI:29105"/>
    </ligand>
</feature>
<comment type="subunit">
    <text evidence="12">Monomer.</text>
</comment>
<keyword evidence="6 12" id="KW-0862">Zinc</keyword>
<organism evidence="14 15">
    <name type="scientific">Mycena albidolilacea</name>
    <dbReference type="NCBI Taxonomy" id="1033008"/>
    <lineage>
        <taxon>Eukaryota</taxon>
        <taxon>Fungi</taxon>
        <taxon>Dikarya</taxon>
        <taxon>Basidiomycota</taxon>
        <taxon>Agaricomycotina</taxon>
        <taxon>Agaricomycetes</taxon>
        <taxon>Agaricomycetidae</taxon>
        <taxon>Agaricales</taxon>
        <taxon>Marasmiineae</taxon>
        <taxon>Mycenaceae</taxon>
        <taxon>Mycena</taxon>
    </lineage>
</organism>
<proteinExistence type="inferred from homology"/>
<name>A0AAD6ZRH1_9AGAR</name>
<comment type="domain">
    <text evidence="12">Consists of three domains; the N-terminal catalytic domain, the editing domain and the C-terminal C-Ala domain. The editing domain removes incorrectly charged amino acids, while the C-Ala domain, along with tRNA(Ala), serves as a bridge to cooperatively bring together the editing and aminoacylation centers thus stimulating deacylation of misacylated tRNAs.</text>
</comment>
<dbReference type="SUPFAM" id="SSF101353">
    <property type="entry name" value="Putative anticodon-binding domain of alanyl-tRNA synthetase (AlaRS)"/>
    <property type="match status" value="1"/>
</dbReference>
<keyword evidence="4 12" id="KW-0479">Metal-binding</keyword>
<keyword evidence="15" id="KW-1185">Reference proteome</keyword>
<dbReference type="PANTHER" id="PTHR11777">
    <property type="entry name" value="ALANYL-TRNA SYNTHETASE"/>
    <property type="match status" value="1"/>
</dbReference>
<keyword evidence="9 12" id="KW-0648">Protein biosynthesis</keyword>
<evidence type="ECO:0000256" key="1">
    <source>
        <dbReference type="ARBA" id="ARBA00008429"/>
    </source>
</evidence>
<dbReference type="FunFam" id="2.40.30.130:FF:000004">
    <property type="entry name" value="Alanine--tRNA ligase"/>
    <property type="match status" value="1"/>
</dbReference>
<evidence type="ECO:0000256" key="5">
    <source>
        <dbReference type="ARBA" id="ARBA00022741"/>
    </source>
</evidence>
<comment type="subcellular location">
    <subcellularLocation>
        <location evidence="12">Mitochondrion</location>
    </subcellularLocation>
    <subcellularLocation>
        <location evidence="12">Cytoplasm</location>
    </subcellularLocation>
</comment>
<evidence type="ECO:0000256" key="2">
    <source>
        <dbReference type="ARBA" id="ARBA00022555"/>
    </source>
</evidence>
<dbReference type="InterPro" id="IPR045864">
    <property type="entry name" value="aa-tRNA-synth_II/BPL/LPL"/>
</dbReference>
<dbReference type="Pfam" id="PF26023">
    <property type="entry name" value="ALA1"/>
    <property type="match status" value="1"/>
</dbReference>
<keyword evidence="7 12" id="KW-0067">ATP-binding</keyword>
<dbReference type="Gene3D" id="3.10.310.40">
    <property type="match status" value="1"/>
</dbReference>
<keyword evidence="2 12" id="KW-0820">tRNA-binding</keyword>
<evidence type="ECO:0000256" key="8">
    <source>
        <dbReference type="ARBA" id="ARBA00022884"/>
    </source>
</evidence>
<dbReference type="Pfam" id="PF07973">
    <property type="entry name" value="tRNA_SAD"/>
    <property type="match status" value="1"/>
</dbReference>
<evidence type="ECO:0000256" key="11">
    <source>
        <dbReference type="ARBA" id="ARBA00048300"/>
    </source>
</evidence>
<dbReference type="InterPro" id="IPR002318">
    <property type="entry name" value="Ala-tRNA-lgiase_IIc"/>
</dbReference>
<evidence type="ECO:0000256" key="4">
    <source>
        <dbReference type="ARBA" id="ARBA00022723"/>
    </source>
</evidence>
<dbReference type="HAMAP" id="MF_00036_B">
    <property type="entry name" value="Ala_tRNA_synth_B"/>
    <property type="match status" value="1"/>
</dbReference>
<dbReference type="NCBIfam" id="TIGR00344">
    <property type="entry name" value="alaS"/>
    <property type="match status" value="1"/>
</dbReference>
<dbReference type="AlphaFoldDB" id="A0AAD6ZRH1"/>
<sequence length="950" mass="105315">MAHAESWTSDRIRNEFFNYFRKKDHTFVPSSSTIPLNDPGLLFTNAGMNQFKPIFLGTVDPHSEMAALKRAFNSQKCVRAGGKHNDLDNIGKSSYHHTFFEMLGNWSFGDYFKKGSIAQSWEVLTTVYKLPKDQIYATYFEGDPENGLEPDLEAKQYWLDQGMVEDHIVPGSSSDNFWEMGKTGPCGPSSEIFFDCVGGRNASHLVNQDDPDVIEIWNNVFIQFNREADGSLRPLPSQHIDTGMGFERLVYVLQNKRSTYDTDLFTPILAEIRRLTGMRPYQGRFGNSDTDGIDTAYRIVADHVRALMVILSDGGIPGSVGSGYVLRHILRRGALTAKNKLGVKLGSFFSCLMPVVVASLGHVYPEITQRTEEIQDILNSEERAFSQVLEKGEKLFNQVASRATQQGVIEISGEDVWRLYDTFGFPVDLTRFMAQQMGLEVNETEFEIAKSRSKENSTVAVAGPADGVTLTVHSIAHLRGELHLETTDDSAKFELPTLSATVKSIVHDGRFISSTFDIPSGTSFGILLDRTNFFAESDGQIYDTGMIYIDQHFEFEVENVQSYGGYTLHVGSVRHGTLNIGDTVVSSYNVNRRTAVCNNHTATHIVNLAIRDVLGNNSDQKGSLVAPERLRFDFQHDGPLALAELSKIEASNLRLINQDMQVFSAIVGLDKAMKIPGVRAVFGESYPDPVRVVAIGRSLDEILADIGNFQWRDISVELCGGTHVSRTAHIENLVITEESGVAKGIRRITAVTGSEAREAGSLAAALDARISQFEALNALNSADLKTLTIEVTHANVSVIKKTEFKQRLMVLRKSMLKSLKAAQNEYLRTGVNKIEKYFEEHPDSEAYVAVLETNENPKTLREILSRVETLDKALYLFSVDESGNKVAHANWIPPRLRDKGQGGKQWIDSVTAVIGGTNWGDEEGAQGVGLNSDDLTTAIDMAKRYVAVSK</sequence>
<reference evidence="14" key="1">
    <citation type="submission" date="2023-03" db="EMBL/GenBank/DDBJ databases">
        <title>Massive genome expansion in bonnet fungi (Mycena s.s.) driven by repeated elements and novel gene families across ecological guilds.</title>
        <authorList>
            <consortium name="Lawrence Berkeley National Laboratory"/>
            <person name="Harder C.B."/>
            <person name="Miyauchi S."/>
            <person name="Viragh M."/>
            <person name="Kuo A."/>
            <person name="Thoen E."/>
            <person name="Andreopoulos B."/>
            <person name="Lu D."/>
            <person name="Skrede I."/>
            <person name="Drula E."/>
            <person name="Henrissat B."/>
            <person name="Morin E."/>
            <person name="Kohler A."/>
            <person name="Barry K."/>
            <person name="LaButti K."/>
            <person name="Morin E."/>
            <person name="Salamov A."/>
            <person name="Lipzen A."/>
            <person name="Mereny Z."/>
            <person name="Hegedus B."/>
            <person name="Baldrian P."/>
            <person name="Stursova M."/>
            <person name="Weitz H."/>
            <person name="Taylor A."/>
            <person name="Grigoriev I.V."/>
            <person name="Nagy L.G."/>
            <person name="Martin F."/>
            <person name="Kauserud H."/>
        </authorList>
    </citation>
    <scope>NUCLEOTIDE SEQUENCE</scope>
    <source>
        <strain evidence="14">CBHHK002</strain>
    </source>
</reference>
<keyword evidence="3 12" id="KW-0436">Ligase</keyword>
<evidence type="ECO:0000313" key="15">
    <source>
        <dbReference type="Proteomes" id="UP001218218"/>
    </source>
</evidence>
<dbReference type="FunFam" id="3.30.980.10:FF:000004">
    <property type="entry name" value="Alanine--tRNA ligase, cytoplasmic"/>
    <property type="match status" value="1"/>
</dbReference>
<keyword evidence="5 12" id="KW-0547">Nucleotide-binding</keyword>
<feature type="binding site" evidence="12">
    <location>
        <position position="723"/>
    </location>
    <ligand>
        <name>Zn(2+)</name>
        <dbReference type="ChEBI" id="CHEBI:29105"/>
    </ligand>
</feature>
<dbReference type="InterPro" id="IPR018162">
    <property type="entry name" value="Ala-tRNA-ligase_IIc_anticod-bd"/>
</dbReference>
<comment type="cofactor">
    <cofactor evidence="12">
        <name>Zn(2+)</name>
        <dbReference type="ChEBI" id="CHEBI:29105"/>
    </cofactor>
    <text evidence="12">Binds 1 zinc ion per subunit.</text>
</comment>
<dbReference type="PROSITE" id="PS50860">
    <property type="entry name" value="AA_TRNA_LIGASE_II_ALA"/>
    <property type="match status" value="1"/>
</dbReference>
<dbReference type="SUPFAM" id="SSF55186">
    <property type="entry name" value="ThrRS/AlaRS common domain"/>
    <property type="match status" value="1"/>
</dbReference>
<dbReference type="GO" id="GO:0070143">
    <property type="term" value="P:mitochondrial alanyl-tRNA aminoacylation"/>
    <property type="evidence" value="ECO:0007669"/>
    <property type="project" value="UniProtKB-UniRule"/>
</dbReference>
<dbReference type="SUPFAM" id="SSF55681">
    <property type="entry name" value="Class II aaRS and biotin synthetases"/>
    <property type="match status" value="1"/>
</dbReference>
<dbReference type="GO" id="GO:0005524">
    <property type="term" value="F:ATP binding"/>
    <property type="evidence" value="ECO:0007669"/>
    <property type="project" value="UniProtKB-UniRule"/>
</dbReference>
<dbReference type="InterPro" id="IPR012947">
    <property type="entry name" value="tRNA_SAD"/>
</dbReference>
<evidence type="ECO:0000256" key="10">
    <source>
        <dbReference type="ARBA" id="ARBA00023146"/>
    </source>
</evidence>
<evidence type="ECO:0000256" key="12">
    <source>
        <dbReference type="HAMAP-Rule" id="MF_03133"/>
    </source>
</evidence>
<keyword evidence="12" id="KW-0496">Mitochondrion</keyword>